<feature type="compositionally biased region" description="Low complexity" evidence="3">
    <location>
        <begin position="490"/>
        <end position="506"/>
    </location>
</feature>
<feature type="repeat" description="ARM" evidence="2">
    <location>
        <begin position="370"/>
        <end position="400"/>
    </location>
</feature>
<dbReference type="InterPro" id="IPR016024">
    <property type="entry name" value="ARM-type_fold"/>
</dbReference>
<dbReference type="AlphaFoldDB" id="A0A7S4N979"/>
<name>A0A7S4N979_9STRA</name>
<feature type="repeat" description="ARM" evidence="2">
    <location>
        <begin position="194"/>
        <end position="238"/>
    </location>
</feature>
<keyword evidence="1" id="KW-0677">Repeat</keyword>
<protein>
    <submittedName>
        <fullName evidence="4">Uncharacterized protein</fullName>
    </submittedName>
</protein>
<reference evidence="4" key="1">
    <citation type="submission" date="2021-01" db="EMBL/GenBank/DDBJ databases">
        <authorList>
            <person name="Corre E."/>
            <person name="Pelletier E."/>
            <person name="Niang G."/>
            <person name="Scheremetjew M."/>
            <person name="Finn R."/>
            <person name="Kale V."/>
            <person name="Holt S."/>
            <person name="Cochrane G."/>
            <person name="Meng A."/>
            <person name="Brown T."/>
            <person name="Cohen L."/>
        </authorList>
    </citation>
    <scope>NUCLEOTIDE SEQUENCE</scope>
    <source>
        <strain evidence="4">Isolate 1302-5</strain>
    </source>
</reference>
<feature type="region of interest" description="Disordered" evidence="3">
    <location>
        <begin position="1"/>
        <end position="151"/>
    </location>
</feature>
<dbReference type="SUPFAM" id="SSF48371">
    <property type="entry name" value="ARM repeat"/>
    <property type="match status" value="1"/>
</dbReference>
<dbReference type="InterPro" id="IPR011989">
    <property type="entry name" value="ARM-like"/>
</dbReference>
<accession>A0A7S4N979</accession>
<evidence type="ECO:0000256" key="2">
    <source>
        <dbReference type="PROSITE-ProRule" id="PRU00259"/>
    </source>
</evidence>
<dbReference type="PANTHER" id="PTHR22895:SF0">
    <property type="entry name" value="ARMADILLO REPEAT-CONTAINING PROTEIN 6"/>
    <property type="match status" value="1"/>
</dbReference>
<feature type="region of interest" description="Disordered" evidence="3">
    <location>
        <begin position="448"/>
        <end position="542"/>
    </location>
</feature>
<feature type="region of interest" description="Disordered" evidence="3">
    <location>
        <begin position="577"/>
        <end position="606"/>
    </location>
</feature>
<sequence>MLAANGTSPTSPRSHPNVYINQTSSYDTMATSTSGASSRAPSMARSEATSPTSNSALSPRDSAASQSSRGSADNALSPRSSSSIGSAERRQNSALAMVASVTQSATDSATSSTSRVESTDTTPTDSTPVVANASSSSAQGSGSGSGSGAHPRLLADLKRLRSSRTPAINASRIIGALCKSSRTEKGRAAIGRAGAIPCIVAAMCNHPSDAEVQERGCAALQNLALEGDRRSMIASAGGTAAVLRAMRSHPQAAAVQERGCGAVRNFVWDNDVNRAAVGSKGGVVVITDAVRGHGGDGRVVGQAFRALRNLAKGTGEDVSSNRLAIGGAVMCIVAAMRQHLEDEGVEAEGCALVRNLSVDEDVRPAIVAVGAIGAIVAAMKEHPKSEKVNSQACGSLYNLSFCGGSLDEMKRDKYCKRVLKAAAKLFPKVCGKYANNLLERMAAASSRKSKFGSSPTPPHGAMSPVDFRGSTPTISNVPTSPRGADGAGASGHHSSSPPGLKMFGMKRSGGKSGSGPTGTESVSSGGTGDEDSRQSGSDAGSSASLTTMMHVMALRDNVDSLSEEEAVTIITELGKLAMGPPPSALSSSSRGRNSGSHGRPPSSAIHSAQGYRAAIAAAGGIPVVVSFMARRIDWPPIQSSACLTLRNLCHRDEDNCMAAARSGAIPAVIAGMQLHRSWSGVQSAGCEALRTFATSAEEGSGKKEVQGMIRETGGTRAIMDGARENIDDVRVVECALAALHGLCRGSERGRVALAEGGAAAFVVEVMRYHPREPTIQERGCRVLHQMCVSDHPVVLQIVGREESETVLWDASRRYPGKCKDWSQHVLDKLSDGLAIC</sequence>
<dbReference type="InterPro" id="IPR000225">
    <property type="entry name" value="Armadillo"/>
</dbReference>
<evidence type="ECO:0000313" key="4">
    <source>
        <dbReference type="EMBL" id="CAE2273043.1"/>
    </source>
</evidence>
<organism evidence="4">
    <name type="scientific">Odontella aurita</name>
    <dbReference type="NCBI Taxonomy" id="265563"/>
    <lineage>
        <taxon>Eukaryota</taxon>
        <taxon>Sar</taxon>
        <taxon>Stramenopiles</taxon>
        <taxon>Ochrophyta</taxon>
        <taxon>Bacillariophyta</taxon>
        <taxon>Mediophyceae</taxon>
        <taxon>Biddulphiophycidae</taxon>
        <taxon>Eupodiscales</taxon>
        <taxon>Odontellaceae</taxon>
        <taxon>Odontella</taxon>
    </lineage>
</organism>
<gene>
    <name evidence="4" type="ORF">OAUR00152_LOCUS33223</name>
</gene>
<evidence type="ECO:0000256" key="1">
    <source>
        <dbReference type="ARBA" id="ARBA00022737"/>
    </source>
</evidence>
<evidence type="ECO:0000256" key="3">
    <source>
        <dbReference type="SAM" id="MobiDB-lite"/>
    </source>
</evidence>
<dbReference type="PROSITE" id="PS50176">
    <property type="entry name" value="ARM_REPEAT"/>
    <property type="match status" value="3"/>
</dbReference>
<feature type="compositionally biased region" description="Polar residues" evidence="3">
    <location>
        <begin position="47"/>
        <end position="71"/>
    </location>
</feature>
<dbReference type="PANTHER" id="PTHR22895">
    <property type="entry name" value="ARMADILLO REPEAT-CONTAINING PROTEIN 6"/>
    <property type="match status" value="1"/>
</dbReference>
<feature type="compositionally biased region" description="Polar residues" evidence="3">
    <location>
        <begin position="1"/>
        <end position="40"/>
    </location>
</feature>
<feature type="compositionally biased region" description="Low complexity" evidence="3">
    <location>
        <begin position="584"/>
        <end position="603"/>
    </location>
</feature>
<dbReference type="Gene3D" id="1.25.10.10">
    <property type="entry name" value="Leucine-rich Repeat Variant"/>
    <property type="match status" value="2"/>
</dbReference>
<dbReference type="EMBL" id="HBKQ01048104">
    <property type="protein sequence ID" value="CAE2273043.1"/>
    <property type="molecule type" value="Transcribed_RNA"/>
</dbReference>
<feature type="repeat" description="ARM" evidence="2">
    <location>
        <begin position="619"/>
        <end position="663"/>
    </location>
</feature>
<proteinExistence type="predicted"/>
<feature type="compositionally biased region" description="Low complexity" evidence="3">
    <location>
        <begin position="98"/>
        <end position="140"/>
    </location>
</feature>
<feature type="compositionally biased region" description="Polar residues" evidence="3">
    <location>
        <begin position="470"/>
        <end position="479"/>
    </location>
</feature>
<dbReference type="SMART" id="SM00185">
    <property type="entry name" value="ARM"/>
    <property type="match status" value="8"/>
</dbReference>